<name>A0A937AG08_9BACT</name>
<dbReference type="Gene3D" id="2.130.10.10">
    <property type="entry name" value="YVTN repeat-like/Quinoprotein amine dehydrogenase"/>
    <property type="match status" value="2"/>
</dbReference>
<dbReference type="InterPro" id="IPR005467">
    <property type="entry name" value="His_kinase_dom"/>
</dbReference>
<feature type="coiled-coil region" evidence="4">
    <location>
        <begin position="813"/>
        <end position="840"/>
    </location>
</feature>
<proteinExistence type="predicted"/>
<dbReference type="PROSITE" id="PS50109">
    <property type="entry name" value="HIS_KIN"/>
    <property type="match status" value="1"/>
</dbReference>
<dbReference type="PRINTS" id="PR00344">
    <property type="entry name" value="BCTRLSENSOR"/>
</dbReference>
<dbReference type="Gene3D" id="3.30.565.10">
    <property type="entry name" value="Histidine kinase-like ATPase, C-terminal domain"/>
    <property type="match status" value="1"/>
</dbReference>
<protein>
    <recommendedName>
        <fullName evidence="2">histidine kinase</fullName>
        <ecNumber evidence="2">2.7.13.3</ecNumber>
    </recommendedName>
</protein>
<dbReference type="InterPro" id="IPR013783">
    <property type="entry name" value="Ig-like_fold"/>
</dbReference>
<dbReference type="InterPro" id="IPR011123">
    <property type="entry name" value="Y_Y_Y"/>
</dbReference>
<gene>
    <name evidence="7" type="ORF">JKP34_06555</name>
</gene>
<dbReference type="SMART" id="SM00387">
    <property type="entry name" value="HATPase_c"/>
    <property type="match status" value="1"/>
</dbReference>
<dbReference type="EC" id="2.7.13.3" evidence="2"/>
<feature type="domain" description="Histidine kinase" evidence="6">
    <location>
        <begin position="843"/>
        <end position="1059"/>
    </location>
</feature>
<keyword evidence="5" id="KW-0472">Membrane</keyword>
<dbReference type="CDD" id="cd00075">
    <property type="entry name" value="HATPase"/>
    <property type="match status" value="1"/>
</dbReference>
<evidence type="ECO:0000313" key="7">
    <source>
        <dbReference type="EMBL" id="MBL0764904.1"/>
    </source>
</evidence>
<dbReference type="InterPro" id="IPR036097">
    <property type="entry name" value="HisK_dim/P_sf"/>
</dbReference>
<evidence type="ECO:0000256" key="2">
    <source>
        <dbReference type="ARBA" id="ARBA00012438"/>
    </source>
</evidence>
<dbReference type="Pfam" id="PF02518">
    <property type="entry name" value="HATPase_c"/>
    <property type="match status" value="1"/>
</dbReference>
<dbReference type="InterPro" id="IPR003594">
    <property type="entry name" value="HATPase_dom"/>
</dbReference>
<evidence type="ECO:0000256" key="3">
    <source>
        <dbReference type="ARBA" id="ARBA00022553"/>
    </source>
</evidence>
<keyword evidence="5" id="KW-1133">Transmembrane helix</keyword>
<dbReference type="PANTHER" id="PTHR43547">
    <property type="entry name" value="TWO-COMPONENT HISTIDINE KINASE"/>
    <property type="match status" value="1"/>
</dbReference>
<dbReference type="Pfam" id="PF00512">
    <property type="entry name" value="HisKA"/>
    <property type="match status" value="1"/>
</dbReference>
<keyword evidence="4" id="KW-0175">Coiled coil</keyword>
<dbReference type="InterPro" id="IPR011110">
    <property type="entry name" value="Reg_prop"/>
</dbReference>
<evidence type="ECO:0000256" key="1">
    <source>
        <dbReference type="ARBA" id="ARBA00000085"/>
    </source>
</evidence>
<keyword evidence="5" id="KW-0812">Transmembrane</keyword>
<dbReference type="GO" id="GO:0000155">
    <property type="term" value="F:phosphorelay sensor kinase activity"/>
    <property type="evidence" value="ECO:0007669"/>
    <property type="project" value="InterPro"/>
</dbReference>
<dbReference type="AlphaFoldDB" id="A0A937AG08"/>
<evidence type="ECO:0000313" key="8">
    <source>
        <dbReference type="Proteomes" id="UP000642920"/>
    </source>
</evidence>
<keyword evidence="3" id="KW-0597">Phosphoprotein</keyword>
<dbReference type="RefSeq" id="WP_201918920.1">
    <property type="nucleotide sequence ID" value="NZ_JAERQG010000001.1"/>
</dbReference>
<dbReference type="CDD" id="cd00082">
    <property type="entry name" value="HisKA"/>
    <property type="match status" value="1"/>
</dbReference>
<dbReference type="InterPro" id="IPR015943">
    <property type="entry name" value="WD40/YVTN_repeat-like_dom_sf"/>
</dbReference>
<keyword evidence="8" id="KW-1185">Reference proteome</keyword>
<dbReference type="Proteomes" id="UP000642920">
    <property type="component" value="Unassembled WGS sequence"/>
</dbReference>
<sequence>MFRKFIPLVLFLLVSHLAWSQQYNYRFHSYDEEDGLPSQEINSIIEDSYGFLWIGTNGGLCRFDAYEFKTFPLTKNDSLTDSAIRINVLLAVSDSIILVGADEGLFSFNIDTEESILLADTLYVEALEKTNNLLYVGTDQGVVKHNLTSKTSEQLTLSAGEKVPGVFQLLVDSKERLWIATIGQGLIKYENNRITQYNTANNSGISSDVLRDLVELPDGKIAIGTEDDGLNILNPETEEFVNFTRKDNDKYSLSSSSAYSLLVDDLDQLWIGTWAHGLNLLDKKSQNVFHRFTANNDDPYSIPNNFIKCLYQSSDGTIWMGSAGDGLGRFHANEQKIIRFRHDNSDENSITTNNVKSVYEDEKGNIWIGTSQSGLNKYTPSEDKFKTYLASDGTRDAMARGTIWSISPGKDNALWLGTSRGIGKLNTQTEEIEFIAPSKEGLLGNNVLKVLDDGQGNLWAGSWYGGLNKMNIATGKFEQYTHNPENPSSIASNNVNDIHQASNGSIWVATSSSLSKLLNDGKSFKNFPYITLMIAEDNEQNLWLSTSKGLAKLIHGTDSLYFFTNRDGLTTTKVSSILIAENGNLWLGSDTGIDIYHPEKGLLKHLDRNDGLAGNSCLSRACFKSKSGNFYFGGSEGLSLIDPEKIDFVRTKPKLQYTGLLLFNEPVGISDSTFLYKGVHAQDRVIFNYKDYIFAFEFAALDFNRSEQVNYQYQLTGFDNAWISTSAKNRKAVYTNVPPGDYTLKVRAEAFGQVPMVENAIKISITPPWWETWWAQSLFYGMLLLVIVAIFQIRVAVIKKQKKVLEQQVLYRTAEIENQKEEIEQQASQLQLLNEQKDKLFSMVSHDMRNPLATLKGTVMLLDPKILREEDLANIKKDIGDKIEGLSAVIINLLDWSKSQLSGETTVPEPFNLKVIGQQMLELFADPAQKKGIEVLNNFPKEIRLFADVNQVRTIFRNLIGNALKFSESGDTIELNVKIDNDMAIIEVKDTGLGMDQNKINSLFSLETNISTPGTSGEKGVGLGTLLIKEFVEKNSGKVWVDSKEGQGTSVFFTLKLFNEELS</sequence>
<dbReference type="Pfam" id="PF07494">
    <property type="entry name" value="Reg_prop"/>
    <property type="match status" value="4"/>
</dbReference>
<dbReference type="SUPFAM" id="SSF55874">
    <property type="entry name" value="ATPase domain of HSP90 chaperone/DNA topoisomerase II/histidine kinase"/>
    <property type="match status" value="1"/>
</dbReference>
<dbReference type="PANTHER" id="PTHR43547:SF2">
    <property type="entry name" value="HYBRID SIGNAL TRANSDUCTION HISTIDINE KINASE C"/>
    <property type="match status" value="1"/>
</dbReference>
<comment type="caution">
    <text evidence="7">The sequence shown here is derived from an EMBL/GenBank/DDBJ whole genome shotgun (WGS) entry which is preliminary data.</text>
</comment>
<accession>A0A937AG08</accession>
<dbReference type="Gene3D" id="2.60.40.10">
    <property type="entry name" value="Immunoglobulins"/>
    <property type="match status" value="1"/>
</dbReference>
<dbReference type="EMBL" id="JAERQG010000001">
    <property type="protein sequence ID" value="MBL0764904.1"/>
    <property type="molecule type" value="Genomic_DNA"/>
</dbReference>
<evidence type="ECO:0000256" key="5">
    <source>
        <dbReference type="SAM" id="Phobius"/>
    </source>
</evidence>
<dbReference type="SUPFAM" id="SSF63829">
    <property type="entry name" value="Calcium-dependent phosphotriesterase"/>
    <property type="match status" value="3"/>
</dbReference>
<dbReference type="SUPFAM" id="SSF47384">
    <property type="entry name" value="Homodimeric domain of signal transducing histidine kinase"/>
    <property type="match status" value="1"/>
</dbReference>
<evidence type="ECO:0000259" key="6">
    <source>
        <dbReference type="PROSITE" id="PS50109"/>
    </source>
</evidence>
<comment type="catalytic activity">
    <reaction evidence="1">
        <text>ATP + protein L-histidine = ADP + protein N-phospho-L-histidine.</text>
        <dbReference type="EC" id="2.7.13.3"/>
    </reaction>
</comment>
<feature type="transmembrane region" description="Helical" evidence="5">
    <location>
        <begin position="773"/>
        <end position="793"/>
    </location>
</feature>
<dbReference type="InterPro" id="IPR036890">
    <property type="entry name" value="HATPase_C_sf"/>
</dbReference>
<dbReference type="SMART" id="SM00388">
    <property type="entry name" value="HisKA"/>
    <property type="match status" value="1"/>
</dbReference>
<organism evidence="7 8">
    <name type="scientific">Marivirga atlantica</name>
    <dbReference type="NCBI Taxonomy" id="1548457"/>
    <lineage>
        <taxon>Bacteria</taxon>
        <taxon>Pseudomonadati</taxon>
        <taxon>Bacteroidota</taxon>
        <taxon>Cytophagia</taxon>
        <taxon>Cytophagales</taxon>
        <taxon>Marivirgaceae</taxon>
        <taxon>Marivirga</taxon>
    </lineage>
</organism>
<dbReference type="Pfam" id="PF07495">
    <property type="entry name" value="Y_Y_Y"/>
    <property type="match status" value="1"/>
</dbReference>
<reference evidence="7" key="1">
    <citation type="submission" date="2021-01" db="EMBL/GenBank/DDBJ databases">
        <title>Marivirga sp. nov., isolated from intertidal surface sediments.</title>
        <authorList>
            <person name="Zhang M."/>
        </authorList>
    </citation>
    <scope>NUCLEOTIDE SEQUENCE</scope>
    <source>
        <strain evidence="7">SM1354</strain>
    </source>
</reference>
<dbReference type="InterPro" id="IPR004358">
    <property type="entry name" value="Sig_transdc_His_kin-like_C"/>
</dbReference>
<dbReference type="Gene3D" id="1.10.287.130">
    <property type="match status" value="1"/>
</dbReference>
<evidence type="ECO:0000256" key="4">
    <source>
        <dbReference type="SAM" id="Coils"/>
    </source>
</evidence>
<dbReference type="InterPro" id="IPR003661">
    <property type="entry name" value="HisK_dim/P_dom"/>
</dbReference>